<evidence type="ECO:0000259" key="6">
    <source>
        <dbReference type="PROSITE" id="PS51503"/>
    </source>
</evidence>
<dbReference type="EMBL" id="HBFR01000508">
    <property type="protein sequence ID" value="CAD8873140.1"/>
    <property type="molecule type" value="Transcribed_RNA"/>
</dbReference>
<feature type="transmembrane region" description="Helical" evidence="5">
    <location>
        <begin position="195"/>
        <end position="212"/>
    </location>
</feature>
<accession>A0A7S1FL74</accession>
<reference evidence="7" key="1">
    <citation type="submission" date="2021-01" db="EMBL/GenBank/DDBJ databases">
        <authorList>
            <person name="Corre E."/>
            <person name="Pelletier E."/>
            <person name="Niang G."/>
            <person name="Scheremetjew M."/>
            <person name="Finn R."/>
            <person name="Kale V."/>
            <person name="Holt S."/>
            <person name="Cochrane G."/>
            <person name="Meng A."/>
            <person name="Brown T."/>
            <person name="Cohen L."/>
        </authorList>
    </citation>
    <scope>NUCLEOTIDE SEQUENCE</scope>
    <source>
        <strain evidence="7">308</strain>
    </source>
</reference>
<evidence type="ECO:0000313" key="7">
    <source>
        <dbReference type="EMBL" id="CAD8873140.1"/>
    </source>
</evidence>
<gene>
    <name evidence="7" type="ORF">CHYS00102_LOCUS298</name>
</gene>
<keyword evidence="4 5" id="KW-0472">Membrane</keyword>
<feature type="domain" description="HIG1" evidence="6">
    <location>
        <begin position="169"/>
        <end position="260"/>
    </location>
</feature>
<comment type="subcellular location">
    <subcellularLocation>
        <location evidence="1">Mitochondrion</location>
    </subcellularLocation>
</comment>
<feature type="transmembrane region" description="Helical" evidence="5">
    <location>
        <begin position="78"/>
        <end position="97"/>
    </location>
</feature>
<feature type="transmembrane region" description="Helical" evidence="5">
    <location>
        <begin position="232"/>
        <end position="248"/>
    </location>
</feature>
<evidence type="ECO:0000256" key="1">
    <source>
        <dbReference type="ARBA" id="ARBA00004173"/>
    </source>
</evidence>
<sequence>MSSQTQTQGTNETREVLLSAAEASRLKHEESGKVGMYEGGMAAMATAIPSSMAFFYVYKNNPKFLSRTNVSSRTALFVTPPLFAFFLASELGVIGMADKKLAEKETTVKTVMWAENVTDSLEKAAKATGNDVDTSKEKKTDLGRRRTQISELYKMSVGRNLRIIPDPAQRGSSSAGTVGYSLPLRHQMANFIADNPFKVLVGVGMPVVGYVFTSQASKKHLQFQQMIMHTRVIGQFTVVVFLLSLMGFKDYMDRNGRFITEYEAASEVTAIEMTREKLRERLKKRKTPMALAEGKISTIEENKNFIGEDGRPLTVQEIMESREKYIHIVGHSE</sequence>
<evidence type="ECO:0000256" key="5">
    <source>
        <dbReference type="SAM" id="Phobius"/>
    </source>
</evidence>
<evidence type="ECO:0000256" key="3">
    <source>
        <dbReference type="ARBA" id="ARBA00022989"/>
    </source>
</evidence>
<keyword evidence="2 5" id="KW-0812">Transmembrane</keyword>
<evidence type="ECO:0000256" key="4">
    <source>
        <dbReference type="ARBA" id="ARBA00023136"/>
    </source>
</evidence>
<dbReference type="GO" id="GO:0005739">
    <property type="term" value="C:mitochondrion"/>
    <property type="evidence" value="ECO:0007669"/>
    <property type="project" value="UniProtKB-SubCell"/>
</dbReference>
<keyword evidence="3 5" id="KW-1133">Transmembrane helix</keyword>
<organism evidence="7">
    <name type="scientific">Corethron hystrix</name>
    <dbReference type="NCBI Taxonomy" id="216773"/>
    <lineage>
        <taxon>Eukaryota</taxon>
        <taxon>Sar</taxon>
        <taxon>Stramenopiles</taxon>
        <taxon>Ochrophyta</taxon>
        <taxon>Bacillariophyta</taxon>
        <taxon>Coscinodiscophyceae</taxon>
        <taxon>Corethrophycidae</taxon>
        <taxon>Corethrales</taxon>
        <taxon>Corethraceae</taxon>
        <taxon>Corethron</taxon>
    </lineage>
</organism>
<evidence type="ECO:0000256" key="2">
    <source>
        <dbReference type="ARBA" id="ARBA00022692"/>
    </source>
</evidence>
<proteinExistence type="predicted"/>
<dbReference type="PROSITE" id="PS51503">
    <property type="entry name" value="HIG1"/>
    <property type="match status" value="1"/>
</dbReference>
<name>A0A7S1FL74_9STRA</name>
<protein>
    <recommendedName>
        <fullName evidence="6">HIG1 domain-containing protein</fullName>
    </recommendedName>
</protein>
<dbReference type="AlphaFoldDB" id="A0A7S1FL74"/>
<dbReference type="InterPro" id="IPR007667">
    <property type="entry name" value="Hypoxia_induced_domain"/>
</dbReference>
<feature type="transmembrane region" description="Helical" evidence="5">
    <location>
        <begin position="34"/>
        <end position="58"/>
    </location>
</feature>